<evidence type="ECO:0000256" key="3">
    <source>
        <dbReference type="ARBA" id="ARBA00008756"/>
    </source>
</evidence>
<comment type="subcellular location">
    <subcellularLocation>
        <location evidence="1 12">Cytoplasm</location>
    </subcellularLocation>
</comment>
<gene>
    <name evidence="15" type="ORF">C2869_18195</name>
</gene>
<dbReference type="InterPro" id="IPR002505">
    <property type="entry name" value="PTA_PTB"/>
</dbReference>
<name>A0A2S0VVH0_9ALTE</name>
<dbReference type="NCBIfam" id="NF004167">
    <property type="entry name" value="PRK05632.1"/>
    <property type="match status" value="1"/>
</dbReference>
<keyword evidence="8 12" id="KW-0963">Cytoplasm</keyword>
<dbReference type="InterPro" id="IPR004614">
    <property type="entry name" value="P_AcTrfase"/>
</dbReference>
<dbReference type="OrthoDB" id="9808984at2"/>
<comment type="similarity">
    <text evidence="4 12">In the N-terminal section; belongs to the CobB/CobQ family.</text>
</comment>
<dbReference type="Gene3D" id="3.40.50.300">
    <property type="entry name" value="P-loop containing nucleotide triphosphate hydrolases"/>
    <property type="match status" value="1"/>
</dbReference>
<evidence type="ECO:0000259" key="13">
    <source>
        <dbReference type="Pfam" id="PF01515"/>
    </source>
</evidence>
<evidence type="ECO:0000256" key="4">
    <source>
        <dbReference type="ARBA" id="ARBA00009786"/>
    </source>
</evidence>
<keyword evidence="16" id="KW-1185">Reference proteome</keyword>
<feature type="domain" description="Phosphate acetyl/butaryl transferase" evidence="13">
    <location>
        <begin position="396"/>
        <end position="711"/>
    </location>
</feature>
<evidence type="ECO:0000256" key="7">
    <source>
        <dbReference type="ARBA" id="ARBA00021528"/>
    </source>
</evidence>
<dbReference type="GO" id="GO:0005737">
    <property type="term" value="C:cytoplasm"/>
    <property type="evidence" value="ECO:0007669"/>
    <property type="project" value="UniProtKB-SubCell"/>
</dbReference>
<feature type="domain" description="DRTGG" evidence="14">
    <location>
        <begin position="238"/>
        <end position="348"/>
    </location>
</feature>
<sequence length="717" mass="77027">MSHAIMLVPVGMDVGLTSVSMGLVRAMEQQGLNVGFFKPIAQPRDDDAGPEKSTAIINASGVVKTAQPFDILQAEQWLSSGNDDELLEQIVGRYESQFQGNELVVLEGLVHTRGQAYASRINRLIATALGADVIFVAAPNEHSYCHLQDMIDIAIGNYGGVGAEHVLGCVFNKVGMPDDQQGRLALDNSAKTKAQAREKYQQVSQTIRELPLFKNKGLPILATIGWQFDLVAPRVKDLLASLPVEVLNQGDMEYRRLRSINFCARTVANMVTHFNANTLLVTPGDRNDVIVAACLAAMNGTKIGAILLTGGIKPQPEIMSLCDQALQAGLPLLLTELDTWQTAINLQQFNFEVPIDDEQRIEKVNNHLASCFDKNWLQGLANKSGLQRNKLSPAAFRYLLTERARQASKTIVLPEGNEPRTIKAAAICGKRGIARCVLLGDQQEIERIALQQGVELNGYVDIVDPQAIADDYIQALVDARQHKGMTPELASQQLQDNVMLGTMMLAANKVDGLVSGAVHSTADTIRPPLQIVKTAKDASLVSSIFFMLLPDQVLVYGDCAINPDPSAEQLADIAIQSADSAAAFGIQPKVAMVSYSTGSSGAGADVEKVALATHLAQQKRPDLTIDGPLQYDAAVMPSVAAKKAPDSQVAGQANVLVFPDLNTGNTTYKAVQRSANLVSIGPMLQGIAKPVNDLSRGALVDDIVYTIALTAIQATQG</sequence>
<keyword evidence="9 12" id="KW-0808">Transferase</keyword>
<comment type="pathway">
    <text evidence="2 12">Metabolic intermediate biosynthesis; acetyl-CoA biosynthesis; acetyl-CoA from acetate: step 2/2.</text>
</comment>
<keyword evidence="10 12" id="KW-0012">Acyltransferase</keyword>
<dbReference type="UniPathway" id="UPA00340">
    <property type="reaction ID" value="UER00459"/>
</dbReference>
<dbReference type="NCBIfam" id="TIGR00651">
    <property type="entry name" value="pta"/>
    <property type="match status" value="1"/>
</dbReference>
<dbReference type="GO" id="GO:0008959">
    <property type="term" value="F:phosphate acetyltransferase activity"/>
    <property type="evidence" value="ECO:0007669"/>
    <property type="project" value="UniProtKB-EC"/>
</dbReference>
<dbReference type="InterPro" id="IPR016475">
    <property type="entry name" value="P-Actrans_bac"/>
</dbReference>
<dbReference type="SUPFAM" id="SSF52540">
    <property type="entry name" value="P-loop containing nucleoside triphosphate hydrolases"/>
    <property type="match status" value="1"/>
</dbReference>
<evidence type="ECO:0000313" key="16">
    <source>
        <dbReference type="Proteomes" id="UP000244441"/>
    </source>
</evidence>
<dbReference type="NCBIfam" id="NF007233">
    <property type="entry name" value="PRK09653.1"/>
    <property type="match status" value="1"/>
</dbReference>
<proteinExistence type="inferred from homology"/>
<dbReference type="Gene3D" id="3.40.1390.20">
    <property type="entry name" value="HprK N-terminal domain-like"/>
    <property type="match status" value="1"/>
</dbReference>
<dbReference type="SUPFAM" id="SSF75138">
    <property type="entry name" value="HprK N-terminal domain-like"/>
    <property type="match status" value="1"/>
</dbReference>
<protein>
    <recommendedName>
        <fullName evidence="7 12">Phosphate acetyltransferase</fullName>
        <ecNumber evidence="6 12">2.3.1.8</ecNumber>
    </recommendedName>
    <alternativeName>
        <fullName evidence="11 12">Phosphotransacetylase</fullName>
    </alternativeName>
</protein>
<evidence type="ECO:0000256" key="8">
    <source>
        <dbReference type="ARBA" id="ARBA00022490"/>
    </source>
</evidence>
<dbReference type="InterPro" id="IPR042113">
    <property type="entry name" value="P_AcTrfase_dom1"/>
</dbReference>
<dbReference type="PIRSF" id="PIRSF006107">
    <property type="entry name" value="PhpActrans_proteobac"/>
    <property type="match status" value="1"/>
</dbReference>
<comment type="catalytic activity">
    <reaction evidence="12">
        <text>acetyl-CoA + phosphate = acetyl phosphate + CoA</text>
        <dbReference type="Rhea" id="RHEA:19521"/>
        <dbReference type="ChEBI" id="CHEBI:22191"/>
        <dbReference type="ChEBI" id="CHEBI:43474"/>
        <dbReference type="ChEBI" id="CHEBI:57287"/>
        <dbReference type="ChEBI" id="CHEBI:57288"/>
        <dbReference type="EC" id="2.3.1.8"/>
    </reaction>
</comment>
<evidence type="ECO:0000256" key="1">
    <source>
        <dbReference type="ARBA" id="ARBA00004496"/>
    </source>
</evidence>
<evidence type="ECO:0000256" key="2">
    <source>
        <dbReference type="ARBA" id="ARBA00004989"/>
    </source>
</evidence>
<dbReference type="Gene3D" id="3.40.50.10950">
    <property type="match status" value="1"/>
</dbReference>
<dbReference type="GO" id="GO:0006085">
    <property type="term" value="P:acetyl-CoA biosynthetic process"/>
    <property type="evidence" value="ECO:0007669"/>
    <property type="project" value="UniProtKB-UniPathway"/>
</dbReference>
<comment type="subunit">
    <text evidence="5">Homohexamer.</text>
</comment>
<dbReference type="KEGG" id="cate:C2869_18195"/>
<dbReference type="InterPro" id="IPR028979">
    <property type="entry name" value="Ser_kin/Pase_Hpr-like_N_sf"/>
</dbReference>
<dbReference type="EMBL" id="CP026604">
    <property type="protein sequence ID" value="AWB68224.1"/>
    <property type="molecule type" value="Genomic_DNA"/>
</dbReference>
<comment type="function">
    <text evidence="12">Involved in acetate metabolism.</text>
</comment>
<evidence type="ECO:0000313" key="15">
    <source>
        <dbReference type="EMBL" id="AWB68224.1"/>
    </source>
</evidence>
<dbReference type="CDD" id="cd03109">
    <property type="entry name" value="DTBS"/>
    <property type="match status" value="1"/>
</dbReference>
<dbReference type="Proteomes" id="UP000244441">
    <property type="component" value="Chromosome"/>
</dbReference>
<dbReference type="InterPro" id="IPR050500">
    <property type="entry name" value="Phos_Acetyltrans/Butyryltrans"/>
</dbReference>
<dbReference type="InterPro" id="IPR027417">
    <property type="entry name" value="P-loop_NTPase"/>
</dbReference>
<evidence type="ECO:0000259" key="14">
    <source>
        <dbReference type="Pfam" id="PF07085"/>
    </source>
</evidence>
<dbReference type="PANTHER" id="PTHR43356">
    <property type="entry name" value="PHOSPHATE ACETYLTRANSFERASE"/>
    <property type="match status" value="1"/>
</dbReference>
<dbReference type="PANTHER" id="PTHR43356:SF3">
    <property type="entry name" value="PHOSPHATE ACETYLTRANSFERASE"/>
    <property type="match status" value="1"/>
</dbReference>
<dbReference type="Pfam" id="PF13500">
    <property type="entry name" value="AAA_26"/>
    <property type="match status" value="1"/>
</dbReference>
<dbReference type="Pfam" id="PF01515">
    <property type="entry name" value="PTA_PTB"/>
    <property type="match status" value="1"/>
</dbReference>
<accession>A0A2S0VVH0</accession>
<evidence type="ECO:0000256" key="6">
    <source>
        <dbReference type="ARBA" id="ARBA00012707"/>
    </source>
</evidence>
<dbReference type="InterPro" id="IPR042112">
    <property type="entry name" value="P_AcTrfase_dom2"/>
</dbReference>
<dbReference type="FunFam" id="3.40.50.10750:FF:000001">
    <property type="entry name" value="Phosphate acetyltransferase"/>
    <property type="match status" value="1"/>
</dbReference>
<dbReference type="Pfam" id="PF07085">
    <property type="entry name" value="DRTGG"/>
    <property type="match status" value="1"/>
</dbReference>
<dbReference type="AlphaFoldDB" id="A0A2S0VVH0"/>
<dbReference type="SUPFAM" id="SSF53659">
    <property type="entry name" value="Isocitrate/Isopropylmalate dehydrogenase-like"/>
    <property type="match status" value="1"/>
</dbReference>
<dbReference type="InterPro" id="IPR010766">
    <property type="entry name" value="DRTGG"/>
</dbReference>
<evidence type="ECO:0000256" key="9">
    <source>
        <dbReference type="ARBA" id="ARBA00022679"/>
    </source>
</evidence>
<dbReference type="Gene3D" id="3.40.50.10750">
    <property type="entry name" value="Isocitrate/Isopropylmalate dehydrogenase-like"/>
    <property type="match status" value="1"/>
</dbReference>
<evidence type="ECO:0000256" key="10">
    <source>
        <dbReference type="ARBA" id="ARBA00023315"/>
    </source>
</evidence>
<organism evidence="15 16">
    <name type="scientific">Saccharobesus litoralis</name>
    <dbReference type="NCBI Taxonomy" id="2172099"/>
    <lineage>
        <taxon>Bacteria</taxon>
        <taxon>Pseudomonadati</taxon>
        <taxon>Pseudomonadota</taxon>
        <taxon>Gammaproteobacteria</taxon>
        <taxon>Alteromonadales</taxon>
        <taxon>Alteromonadaceae</taxon>
        <taxon>Saccharobesus</taxon>
    </lineage>
</organism>
<comment type="similarity">
    <text evidence="3 12">In the C-terminal section; belongs to the phosphate acetyltransferase and butyryltransferase family.</text>
</comment>
<evidence type="ECO:0000256" key="11">
    <source>
        <dbReference type="ARBA" id="ARBA00031108"/>
    </source>
</evidence>
<dbReference type="RefSeq" id="WP_108604288.1">
    <property type="nucleotide sequence ID" value="NZ_CP026604.1"/>
</dbReference>
<reference evidence="15 16" key="1">
    <citation type="submission" date="2018-01" db="EMBL/GenBank/DDBJ databases">
        <title>Genome sequence of a Cantenovulum-like bacteria.</title>
        <authorList>
            <person name="Tan W.R."/>
            <person name="Lau N.-S."/>
            <person name="Go F."/>
            <person name="Amirul A.-A.A."/>
        </authorList>
    </citation>
    <scope>NUCLEOTIDE SEQUENCE [LARGE SCALE GENOMIC DNA]</scope>
    <source>
        <strain evidence="15 16">CCB-QB4</strain>
    </source>
</reference>
<comment type="domain">
    <text evidence="12">The N-terminal region seems to be important for proper quaternary structure. The C-terminal region contains the substrate-binding site.</text>
</comment>
<evidence type="ECO:0000256" key="5">
    <source>
        <dbReference type="ARBA" id="ARBA00011643"/>
    </source>
</evidence>
<evidence type="ECO:0000256" key="12">
    <source>
        <dbReference type="PIRNR" id="PIRNR006107"/>
    </source>
</evidence>
<dbReference type="EC" id="2.3.1.8" evidence="6 12"/>